<sequence length="246" mass="27090">MTDMTHSATSLKGTSRAFERPRYFPRQLITPDDMNLAQDYVRNRMRRHNRLLHGWGVVCGAIVQPGKDPWTVVIAPGFVLGPYGDEISIDQPVTFDVRLRCKPVPESGGCPPSADPWCNEVADPAPTEGQTLFVAVRYAEFPARPVRSSGCGCGGDECEYSRWRDGYEICVLDECPPSHIRDDGQGEGGSRSNKPPVCECPTDPWVVLARVTAGRDGSLTVETCACRRHVVSHAGEWWACQEAQDG</sequence>
<gene>
    <name evidence="1" type="ORF">DA075_19280</name>
</gene>
<dbReference type="EMBL" id="CP028843">
    <property type="protein sequence ID" value="AWB22786.1"/>
    <property type="molecule type" value="Genomic_DNA"/>
</dbReference>
<name>A0A2R4WMN4_9HYPH</name>
<dbReference type="AlphaFoldDB" id="A0A2R4WMN4"/>
<accession>A0A2R4WMN4</accession>
<dbReference type="KEGG" id="mee:DA075_19280"/>
<evidence type="ECO:0000313" key="1">
    <source>
        <dbReference type="EMBL" id="AWB22786.1"/>
    </source>
</evidence>
<protein>
    <submittedName>
        <fullName evidence="1">Uncharacterized protein</fullName>
    </submittedName>
</protein>
<organism evidence="1 2">
    <name type="scientific">Methylobacterium currus</name>
    <dbReference type="NCBI Taxonomy" id="2051553"/>
    <lineage>
        <taxon>Bacteria</taxon>
        <taxon>Pseudomonadati</taxon>
        <taxon>Pseudomonadota</taxon>
        <taxon>Alphaproteobacteria</taxon>
        <taxon>Hyphomicrobiales</taxon>
        <taxon>Methylobacteriaceae</taxon>
        <taxon>Methylobacterium</taxon>
    </lineage>
</organism>
<proteinExistence type="predicted"/>
<dbReference type="RefSeq" id="WP_099954586.1">
    <property type="nucleotide sequence ID" value="NZ_CP028843.1"/>
</dbReference>
<reference evidence="1 2" key="1">
    <citation type="submission" date="2018-04" db="EMBL/GenBank/DDBJ databases">
        <title>Methylobacterium sp. PR1016A genome.</title>
        <authorList>
            <person name="Park W."/>
        </authorList>
    </citation>
    <scope>NUCLEOTIDE SEQUENCE [LARGE SCALE GENOMIC DNA]</scope>
    <source>
        <strain evidence="1 2">PR1016A</strain>
    </source>
</reference>
<keyword evidence="2" id="KW-1185">Reference proteome</keyword>
<dbReference type="OrthoDB" id="7605005at2"/>
<evidence type="ECO:0000313" key="2">
    <source>
        <dbReference type="Proteomes" id="UP000244755"/>
    </source>
</evidence>
<dbReference type="Proteomes" id="UP000244755">
    <property type="component" value="Chromosome 1"/>
</dbReference>